<dbReference type="Proteomes" id="UP000718012">
    <property type="component" value="Unassembled WGS sequence"/>
</dbReference>
<dbReference type="InterPro" id="IPR013328">
    <property type="entry name" value="6PGD_dom2"/>
</dbReference>
<protein>
    <submittedName>
        <fullName evidence="1">Tagaturonate reductase</fullName>
        <ecNumber evidence="1">1.1.1.58</ecNumber>
    </submittedName>
</protein>
<gene>
    <name evidence="1" type="ORF">K8U81_03285</name>
</gene>
<dbReference type="Gene3D" id="1.10.1040.10">
    <property type="entry name" value="N-(1-d-carboxylethyl)-l-norvaline Dehydrogenase, domain 2"/>
    <property type="match status" value="1"/>
</dbReference>
<reference evidence="1" key="2">
    <citation type="submission" date="2021-09" db="EMBL/GenBank/DDBJ databases">
        <authorList>
            <person name="Gilroy R."/>
        </authorList>
    </citation>
    <scope>NUCLEOTIDE SEQUENCE</scope>
    <source>
        <strain evidence="1">CHK165-8395</strain>
    </source>
</reference>
<dbReference type="EMBL" id="DYXD01000069">
    <property type="protein sequence ID" value="HJF07203.1"/>
    <property type="molecule type" value="Genomic_DNA"/>
</dbReference>
<keyword evidence="1" id="KW-0560">Oxidoreductase</keyword>
<proteinExistence type="predicted"/>
<name>A0A921FBX3_9BACT</name>
<comment type="caution">
    <text evidence="1">The sequence shown here is derived from an EMBL/GenBank/DDBJ whole genome shotgun (WGS) entry which is preliminary data.</text>
</comment>
<evidence type="ECO:0000313" key="2">
    <source>
        <dbReference type="Proteomes" id="UP000718012"/>
    </source>
</evidence>
<dbReference type="AlphaFoldDB" id="A0A921FBX3"/>
<organism evidence="1 2">
    <name type="scientific">Phocaeicola coprocola</name>
    <dbReference type="NCBI Taxonomy" id="310298"/>
    <lineage>
        <taxon>Bacteria</taxon>
        <taxon>Pseudomonadati</taxon>
        <taxon>Bacteroidota</taxon>
        <taxon>Bacteroidia</taxon>
        <taxon>Bacteroidales</taxon>
        <taxon>Bacteroidaceae</taxon>
        <taxon>Phocaeicola</taxon>
    </lineage>
</organism>
<dbReference type="EC" id="1.1.1.58" evidence="1"/>
<accession>A0A921FBX3</accession>
<feature type="non-terminal residue" evidence="1">
    <location>
        <position position="1"/>
    </location>
</feature>
<reference evidence="1" key="1">
    <citation type="journal article" date="2021" name="PeerJ">
        <title>Extensive microbial diversity within the chicken gut microbiome revealed by metagenomics and culture.</title>
        <authorList>
            <person name="Gilroy R."/>
            <person name="Ravi A."/>
            <person name="Getino M."/>
            <person name="Pursley I."/>
            <person name="Horton D.L."/>
            <person name="Alikhan N.F."/>
            <person name="Baker D."/>
            <person name="Gharbi K."/>
            <person name="Hall N."/>
            <person name="Watson M."/>
            <person name="Adriaenssens E.M."/>
            <person name="Foster-Nyarko E."/>
            <person name="Jarju S."/>
            <person name="Secka A."/>
            <person name="Antonio M."/>
            <person name="Oren A."/>
            <person name="Chaudhuri R.R."/>
            <person name="La Ragione R."/>
            <person name="Hildebrand F."/>
            <person name="Pallen M.J."/>
        </authorList>
    </citation>
    <scope>NUCLEOTIDE SEQUENCE</scope>
    <source>
        <strain evidence="1">CHK165-8395</strain>
    </source>
</reference>
<evidence type="ECO:0000313" key="1">
    <source>
        <dbReference type="EMBL" id="HJF07203.1"/>
    </source>
</evidence>
<sequence>DTQKVAEGVLAAEFIWGENLNNIPGLTAAVKADLDSIQAKGMLETVKSIL</sequence>
<dbReference type="GO" id="GO:0009026">
    <property type="term" value="F:tagaturonate reductase activity"/>
    <property type="evidence" value="ECO:0007669"/>
    <property type="project" value="UniProtKB-EC"/>
</dbReference>